<dbReference type="Proteomes" id="UP000868500">
    <property type="component" value="Unassembled WGS sequence"/>
</dbReference>
<dbReference type="AlphaFoldDB" id="A0A3S5YQF7"/>
<dbReference type="EMBL" id="AWRC01000004">
    <property type="protein sequence ID" value="OLW04666.1"/>
    <property type="molecule type" value="Genomic_DNA"/>
</dbReference>
<evidence type="ECO:0000313" key="1">
    <source>
        <dbReference type="EMBL" id="OLW04666.1"/>
    </source>
</evidence>
<name>A0A3S5YQF7_SALER</name>
<protein>
    <submittedName>
        <fullName evidence="1">Uncharacterized protein</fullName>
    </submittedName>
</protein>
<gene>
    <name evidence="1" type="ORF">P298_06485</name>
</gene>
<reference evidence="1" key="1">
    <citation type="submission" date="2013-09" db="EMBL/GenBank/DDBJ databases">
        <title>Salmonella enterica subsp. IIIa serovar 18:z4:z23:-.</title>
        <authorList>
            <person name="Chen Y."/>
            <person name="Li C."/>
            <person name="Mcdermott P."/>
            <person name="Zhao S."/>
        </authorList>
    </citation>
    <scope>NUCLEOTIDE SEQUENCE [LARGE SCALE GENOMIC DNA]</scope>
    <source>
        <strain evidence="1">N26626</strain>
    </source>
</reference>
<accession>A0A3S5YQF7</accession>
<organism evidence="1">
    <name type="scientific">Salmonella enterica subsp. arizonae serovar 18:z4,z23:- str. CVM N26626</name>
    <dbReference type="NCBI Taxonomy" id="1395119"/>
    <lineage>
        <taxon>Bacteria</taxon>
        <taxon>Pseudomonadati</taxon>
        <taxon>Pseudomonadota</taxon>
        <taxon>Gammaproteobacteria</taxon>
        <taxon>Enterobacterales</taxon>
        <taxon>Enterobacteriaceae</taxon>
        <taxon>Salmonella</taxon>
    </lineage>
</organism>
<proteinExistence type="predicted"/>
<comment type="caution">
    <text evidence="1">The sequence shown here is derived from an EMBL/GenBank/DDBJ whole genome shotgun (WGS) entry which is preliminary data.</text>
</comment>
<sequence length="37" mass="4515">MTIQNWGGSYYLFEFIIKKKIVYKIYSYRIAAKEVLH</sequence>